<dbReference type="SUPFAM" id="SSF48576">
    <property type="entry name" value="Terpenoid synthases"/>
    <property type="match status" value="1"/>
</dbReference>
<dbReference type="GO" id="GO:0046872">
    <property type="term" value="F:metal ion binding"/>
    <property type="evidence" value="ECO:0007669"/>
    <property type="project" value="UniProtKB-KW"/>
</dbReference>
<dbReference type="PANTHER" id="PTHR35201">
    <property type="entry name" value="TERPENE SYNTHASE"/>
    <property type="match status" value="1"/>
</dbReference>
<keyword evidence="1" id="KW-0479">Metal-binding</keyword>
<keyword evidence="1" id="KW-0460">Magnesium</keyword>
<protein>
    <recommendedName>
        <fullName evidence="1">Terpene synthase</fullName>
        <ecNumber evidence="1">4.2.3.-</ecNumber>
    </recommendedName>
</protein>
<comment type="similarity">
    <text evidence="1">Belongs to the terpene synthase family.</text>
</comment>
<dbReference type="HOGENOM" id="CLU_731050_0_0_6"/>
<dbReference type="Pfam" id="PF19086">
    <property type="entry name" value="Terpene_syn_C_2"/>
    <property type="match status" value="1"/>
</dbReference>
<keyword evidence="3" id="KW-1185">Reference proteome</keyword>
<dbReference type="InterPro" id="IPR034686">
    <property type="entry name" value="Terpene_cyclase-like_2"/>
</dbReference>
<sequence length="378" mass="42906">MAISSPDITPAIAPTLVLDSCLELPATLQLRPIHVRYPWHWFAPVPLSRFAQTIEDETIRWMQSLGLLDDPHTLQHVQAMEPRHYAGYSHSMASCEHALAYCKYITMWLLWDDRCVEPACAYGEDLADAMAALAGEPLPARRRENAYVRAFADIGDAYQRLGASMAWRRRFAMKMQEWALHAIAEQQVRQAGHLDDRTLQQALQLRAVTVGIRPNSLPLERAVGFELPEATLRSTDYATLIDKAALICCLINDLVGVPKDIRHQQHASNLVLFHQQIHHCSLETSCLEILKIHDTAVDDFDRLAVKLQQQSPPGFNERIAAFLEQLRYMDTGFGFWHRDCIRYQRWLAVTGNQAMKMVIGARHTGVDGWHRSGLPPES</sequence>
<comment type="cofactor">
    <cofactor evidence="1">
        <name>Mg(2+)</name>
        <dbReference type="ChEBI" id="CHEBI:18420"/>
    </cofactor>
</comment>
<dbReference type="InterPro" id="IPR008949">
    <property type="entry name" value="Isoprenoid_synthase_dom_sf"/>
</dbReference>
<evidence type="ECO:0000313" key="3">
    <source>
        <dbReference type="Proteomes" id="UP000005234"/>
    </source>
</evidence>
<evidence type="ECO:0000256" key="1">
    <source>
        <dbReference type="RuleBase" id="RU366034"/>
    </source>
</evidence>
<dbReference type="EC" id="4.2.3.-" evidence="1"/>
<keyword evidence="1" id="KW-0456">Lyase</keyword>
<proteinExistence type="inferred from homology"/>
<dbReference type="AlphaFoldDB" id="H8L4X2"/>
<accession>H8L4X2</accession>
<dbReference type="Gene3D" id="1.10.600.10">
    <property type="entry name" value="Farnesyl Diphosphate Synthase"/>
    <property type="match status" value="1"/>
</dbReference>
<dbReference type="PANTHER" id="PTHR35201:SF4">
    <property type="entry name" value="BETA-PINACENE SYNTHASE-RELATED"/>
    <property type="match status" value="1"/>
</dbReference>
<gene>
    <name evidence="2" type="ordered locus">Fraau_1242</name>
</gene>
<name>H8L4X2_FRAAD</name>
<organism evidence="2 3">
    <name type="scientific">Frateuria aurantia (strain ATCC 33424 / DSM 6220 / KCTC 2777 / LMG 1558 / NBRC 3245 / NCIMB 13370)</name>
    <name type="common">Acetobacter aurantius</name>
    <dbReference type="NCBI Taxonomy" id="767434"/>
    <lineage>
        <taxon>Bacteria</taxon>
        <taxon>Pseudomonadati</taxon>
        <taxon>Pseudomonadota</taxon>
        <taxon>Gammaproteobacteria</taxon>
        <taxon>Lysobacterales</taxon>
        <taxon>Rhodanobacteraceae</taxon>
        <taxon>Frateuria</taxon>
    </lineage>
</organism>
<dbReference type="STRING" id="767434.Fraau_1242"/>
<dbReference type="RefSeq" id="WP_014402692.1">
    <property type="nucleotide sequence ID" value="NC_017033.1"/>
</dbReference>
<evidence type="ECO:0000313" key="2">
    <source>
        <dbReference type="EMBL" id="AFC85686.1"/>
    </source>
</evidence>
<dbReference type="KEGG" id="fau:Fraau_1242"/>
<dbReference type="EMBL" id="CP003350">
    <property type="protein sequence ID" value="AFC85686.1"/>
    <property type="molecule type" value="Genomic_DNA"/>
</dbReference>
<dbReference type="Proteomes" id="UP000005234">
    <property type="component" value="Chromosome"/>
</dbReference>
<reference evidence="2" key="1">
    <citation type="submission" date="2012-02" db="EMBL/GenBank/DDBJ databases">
        <title>The complete genome of Frateuria aurantia DSM 6220.</title>
        <authorList>
            <consortium name="US DOE Joint Genome Institute (JGI-PGF)"/>
            <person name="Lucas S."/>
            <person name="Copeland A."/>
            <person name="Lapidus A."/>
            <person name="Glavina del Rio T."/>
            <person name="Dalin E."/>
            <person name="Tice H."/>
            <person name="Bruce D."/>
            <person name="Goodwin L."/>
            <person name="Pitluck S."/>
            <person name="Peters L."/>
            <person name="Ovchinnikova G."/>
            <person name="Teshima H."/>
            <person name="Kyrpides N."/>
            <person name="Mavromatis K."/>
            <person name="Ivanova N."/>
            <person name="Brettin T."/>
            <person name="Detter J.C."/>
            <person name="Han C."/>
            <person name="Larimer F."/>
            <person name="Land M."/>
            <person name="Hauser L."/>
            <person name="Markowitz V."/>
            <person name="Cheng J.-F."/>
            <person name="Hugenholtz P."/>
            <person name="Woyke T."/>
            <person name="Wu D."/>
            <person name="Brambilla E."/>
            <person name="Klenk H.-P."/>
            <person name="Eisen J.A."/>
        </authorList>
    </citation>
    <scope>NUCLEOTIDE SEQUENCE</scope>
    <source>
        <strain evidence="2">DSM 6220</strain>
    </source>
</reference>
<dbReference type="OrthoDB" id="7060009at2"/>
<dbReference type="GO" id="GO:0010333">
    <property type="term" value="F:terpene synthase activity"/>
    <property type="evidence" value="ECO:0007669"/>
    <property type="project" value="InterPro"/>
</dbReference>